<sequence>MPLSVGLEFDATIQKATSQSDASDSAFQSRFGIGLVSPIFYETEGNEWRDEIREDRFTLLQLKRVAMLVCRFETAQDSLHPVHRIKDHDNILSNRFNDALKDLSLSEIYARIQNVTDVTGLAALLNFVSREESEASSYDGYQDSKFFKVWEVNFTSLIKHDTIEFRQHEGTISGSSALRWAEFIVRFTFALTASDTEVMSDGDTLKDLNSLVYLPQ</sequence>
<dbReference type="OrthoDB" id="412402at2759"/>
<name>A0A9P8ARW1_9AGAR</name>
<evidence type="ECO:0000313" key="2">
    <source>
        <dbReference type="Proteomes" id="UP000812287"/>
    </source>
</evidence>
<protein>
    <submittedName>
        <fullName evidence="1">Uncharacterized protein</fullName>
    </submittedName>
</protein>
<dbReference type="Proteomes" id="UP000812287">
    <property type="component" value="Unassembled WGS sequence"/>
</dbReference>
<dbReference type="PANTHER" id="PTHR36847">
    <property type="entry name" value="AMIDOLIGASE ENZYME"/>
    <property type="match status" value="1"/>
</dbReference>
<dbReference type="RefSeq" id="XP_043039005.1">
    <property type="nucleotide sequence ID" value="XM_043184206.1"/>
</dbReference>
<organism evidence="1 2">
    <name type="scientific">Guyanagaster necrorhizus</name>
    <dbReference type="NCBI Taxonomy" id="856835"/>
    <lineage>
        <taxon>Eukaryota</taxon>
        <taxon>Fungi</taxon>
        <taxon>Dikarya</taxon>
        <taxon>Basidiomycota</taxon>
        <taxon>Agaricomycotina</taxon>
        <taxon>Agaricomycetes</taxon>
        <taxon>Agaricomycetidae</taxon>
        <taxon>Agaricales</taxon>
        <taxon>Marasmiineae</taxon>
        <taxon>Physalacriaceae</taxon>
        <taxon>Guyanagaster</taxon>
    </lineage>
</organism>
<keyword evidence="2" id="KW-1185">Reference proteome</keyword>
<dbReference type="EMBL" id="MU250536">
    <property type="protein sequence ID" value="KAG7445505.1"/>
    <property type="molecule type" value="Genomic_DNA"/>
</dbReference>
<reference evidence="1" key="1">
    <citation type="submission" date="2020-11" db="EMBL/GenBank/DDBJ databases">
        <title>Adaptations for nitrogen fixation in a non-lichenized fungal sporocarp promotes dispersal by wood-feeding termites.</title>
        <authorList>
            <consortium name="DOE Joint Genome Institute"/>
            <person name="Koch R.A."/>
            <person name="Yoon G."/>
            <person name="Arayal U."/>
            <person name="Lail K."/>
            <person name="Amirebrahimi M."/>
            <person name="Labutti K."/>
            <person name="Lipzen A."/>
            <person name="Riley R."/>
            <person name="Barry K."/>
            <person name="Henrissat B."/>
            <person name="Grigoriev I.V."/>
            <person name="Herr J.R."/>
            <person name="Aime M.C."/>
        </authorList>
    </citation>
    <scope>NUCLEOTIDE SEQUENCE</scope>
    <source>
        <strain evidence="1">MCA 3950</strain>
    </source>
</reference>
<dbReference type="AlphaFoldDB" id="A0A9P8ARW1"/>
<evidence type="ECO:0000313" key="1">
    <source>
        <dbReference type="EMBL" id="KAG7445505.1"/>
    </source>
</evidence>
<dbReference type="PANTHER" id="PTHR36847:SF1">
    <property type="entry name" value="AMIDOLIGASE ENZYME"/>
    <property type="match status" value="1"/>
</dbReference>
<gene>
    <name evidence="1" type="ORF">BT62DRAFT_920229</name>
</gene>
<comment type="caution">
    <text evidence="1">The sequence shown here is derived from an EMBL/GenBank/DDBJ whole genome shotgun (WGS) entry which is preliminary data.</text>
</comment>
<accession>A0A9P8ARW1</accession>
<proteinExistence type="predicted"/>
<dbReference type="GeneID" id="66106503"/>